<dbReference type="GO" id="GO:0005524">
    <property type="term" value="F:ATP binding"/>
    <property type="evidence" value="ECO:0007669"/>
    <property type="project" value="UniProtKB-KW"/>
</dbReference>
<dbReference type="SUPFAM" id="SSF52540">
    <property type="entry name" value="P-loop containing nucleoside triphosphate hydrolases"/>
    <property type="match status" value="1"/>
</dbReference>
<name>A0A6G3ZR33_9BACL</name>
<dbReference type="InterPro" id="IPR027417">
    <property type="entry name" value="P-loop_NTPase"/>
</dbReference>
<gene>
    <name evidence="1" type="ORF">GK047_01340</name>
</gene>
<keyword evidence="1" id="KW-0067">ATP-binding</keyword>
<dbReference type="EMBL" id="JAAIKC010000001">
    <property type="protein sequence ID" value="NEW04666.1"/>
    <property type="molecule type" value="Genomic_DNA"/>
</dbReference>
<dbReference type="Pfam" id="PF13671">
    <property type="entry name" value="AAA_33"/>
    <property type="match status" value="1"/>
</dbReference>
<dbReference type="GO" id="GO:0006281">
    <property type="term" value="P:DNA repair"/>
    <property type="evidence" value="ECO:0007669"/>
    <property type="project" value="TreeGrafter"/>
</dbReference>
<dbReference type="PANTHER" id="PTHR12083:SF9">
    <property type="entry name" value="BIFUNCTIONAL POLYNUCLEOTIDE PHOSPHATASE_KINASE"/>
    <property type="match status" value="1"/>
</dbReference>
<comment type="caution">
    <text evidence="1">The sequence shown here is derived from an EMBL/GenBank/DDBJ whole genome shotgun (WGS) entry which is preliminary data.</text>
</comment>
<evidence type="ECO:0000313" key="1">
    <source>
        <dbReference type="EMBL" id="NEW04666.1"/>
    </source>
</evidence>
<reference evidence="1" key="1">
    <citation type="submission" date="2020-02" db="EMBL/GenBank/DDBJ databases">
        <authorList>
            <person name="Shen X.-R."/>
            <person name="Zhang Y.-X."/>
        </authorList>
    </citation>
    <scope>NUCLEOTIDE SEQUENCE</scope>
    <source>
        <strain evidence="1">SYP-B3998</strain>
    </source>
</reference>
<dbReference type="Gene3D" id="3.40.50.300">
    <property type="entry name" value="P-loop containing nucleotide triphosphate hydrolases"/>
    <property type="match status" value="1"/>
</dbReference>
<dbReference type="PANTHER" id="PTHR12083">
    <property type="entry name" value="BIFUNCTIONAL POLYNUCLEOTIDE PHOSPHATASE/KINASE"/>
    <property type="match status" value="1"/>
</dbReference>
<accession>A0A6G3ZR33</accession>
<dbReference type="GO" id="GO:0046404">
    <property type="term" value="F:ATP-dependent polydeoxyribonucleotide 5'-hydroxyl-kinase activity"/>
    <property type="evidence" value="ECO:0007669"/>
    <property type="project" value="TreeGrafter"/>
</dbReference>
<proteinExistence type="predicted"/>
<dbReference type="InterPro" id="IPR017101">
    <property type="entry name" value="P-loop_ATP/GTP-bd_All4644_prd"/>
</dbReference>
<organism evidence="1">
    <name type="scientific">Paenibacillus sp. SYP-B3998</name>
    <dbReference type="NCBI Taxonomy" id="2678564"/>
    <lineage>
        <taxon>Bacteria</taxon>
        <taxon>Bacillati</taxon>
        <taxon>Bacillota</taxon>
        <taxon>Bacilli</taxon>
        <taxon>Bacillales</taxon>
        <taxon>Paenibacillaceae</taxon>
        <taxon>Paenibacillus</taxon>
    </lineage>
</organism>
<sequence length="145" mass="17258">MECVIFTGIQASGKSSFYKERFFNTHIRINMDMLKTRYREKSLVMACIHGKQSFVIDNTNPTREDRVKYIEAVKQWRFKVIGYYFEPDYDESVLRNETRQGKEKIPNVAIKSTISKLQKPLFEEGFDELYHVKLIDGYFHVQELQ</sequence>
<protein>
    <submittedName>
        <fullName evidence="1">ATP-binding protein</fullName>
    </submittedName>
</protein>
<dbReference type="GO" id="GO:0046403">
    <property type="term" value="F:polynucleotide 3'-phosphatase activity"/>
    <property type="evidence" value="ECO:0007669"/>
    <property type="project" value="TreeGrafter"/>
</dbReference>
<dbReference type="PIRSF" id="PIRSF037081">
    <property type="entry name" value="P-loop_All4644_prd"/>
    <property type="match status" value="1"/>
</dbReference>
<dbReference type="AlphaFoldDB" id="A0A6G3ZR33"/>
<keyword evidence="1" id="KW-0547">Nucleotide-binding</keyword>
<dbReference type="GO" id="GO:0003690">
    <property type="term" value="F:double-stranded DNA binding"/>
    <property type="evidence" value="ECO:0007669"/>
    <property type="project" value="TreeGrafter"/>
</dbReference>
<dbReference type="RefSeq" id="WP_163940366.1">
    <property type="nucleotide sequence ID" value="NZ_JAAIKC010000001.1"/>
</dbReference>